<evidence type="ECO:0000256" key="2">
    <source>
        <dbReference type="ARBA" id="ARBA00034247"/>
    </source>
</evidence>
<dbReference type="EC" id="2.7.7.65" evidence="1"/>
<evidence type="ECO:0000313" key="7">
    <source>
        <dbReference type="Proteomes" id="UP001336314"/>
    </source>
</evidence>
<keyword evidence="7" id="KW-1185">Reference proteome</keyword>
<dbReference type="PROSITE" id="PS50887">
    <property type="entry name" value="GGDEF"/>
    <property type="match status" value="1"/>
</dbReference>
<dbReference type="CDD" id="cd01949">
    <property type="entry name" value="GGDEF"/>
    <property type="match status" value="1"/>
</dbReference>
<evidence type="ECO:0000256" key="4">
    <source>
        <dbReference type="SAM" id="Phobius"/>
    </source>
</evidence>
<dbReference type="InterPro" id="IPR043128">
    <property type="entry name" value="Rev_trsase/Diguanyl_cyclase"/>
</dbReference>
<dbReference type="SMART" id="SM00028">
    <property type="entry name" value="TPR"/>
    <property type="match status" value="4"/>
</dbReference>
<organism evidence="6 7">
    <name type="scientific">Alkalimonas cellulosilytica</name>
    <dbReference type="NCBI Taxonomy" id="3058395"/>
    <lineage>
        <taxon>Bacteria</taxon>
        <taxon>Pseudomonadati</taxon>
        <taxon>Pseudomonadota</taxon>
        <taxon>Gammaproteobacteria</taxon>
        <taxon>Alkalimonas</taxon>
    </lineage>
</organism>
<dbReference type="SMART" id="SM00267">
    <property type="entry name" value="GGDEF"/>
    <property type="match status" value="1"/>
</dbReference>
<dbReference type="Gene3D" id="3.30.70.270">
    <property type="match status" value="1"/>
</dbReference>
<keyword evidence="4" id="KW-0812">Transmembrane</keyword>
<dbReference type="InterPro" id="IPR011990">
    <property type="entry name" value="TPR-like_helical_dom_sf"/>
</dbReference>
<keyword evidence="6" id="KW-0548">Nucleotidyltransferase</keyword>
<protein>
    <recommendedName>
        <fullName evidence="1">diguanylate cyclase</fullName>
        <ecNumber evidence="1">2.7.7.65</ecNumber>
    </recommendedName>
</protein>
<gene>
    <name evidence="6" type="ORF">QWY20_01690</name>
</gene>
<dbReference type="Pfam" id="PF00990">
    <property type="entry name" value="GGDEF"/>
    <property type="match status" value="1"/>
</dbReference>
<keyword evidence="4" id="KW-0472">Membrane</keyword>
<feature type="transmembrane region" description="Helical" evidence="4">
    <location>
        <begin position="443"/>
        <end position="462"/>
    </location>
</feature>
<sequence length="692" mass="79673">MIFFLRTARPPLPVFLLWLSAAFCCVLLTPQAFSIETDPQLEQQLDEYLNSLGQDPEASSLQLKAMEQLIQPGTAPTSVTRFHAMRVFNFLYGDDEAKLTDALEQLITFARQHPSPDVMGEALATKVEVLVTQGKMNEAYQTIVELESYLDAVKQPRIRYYANNLLGRIYIRDNQFEQASKHLHAAMEAVLETDDGRTDIRRTFLQSQLAQLYADMQNLEQALELINLAIEGMPDSIKDHLAEYYLTKGYIEGELGQHEASIQTHYRALKQAQQFGYQGIALLSLNNIGASHILLHHYDQAIEPLQQANELALQLEDEYTQQLIRLNLGYIQVMQGNYDHGLQQMRSSIEYYREHGRRSDLERFLTEFAKALNHAGYHVEEAAILREQRELNKELFQADRERILAEMQQRYQAREQAHHIQRLEQANALQERTIENKQLQNRLILLAAFATALAGILMWQLYRKVRHVNRRLKEANKQLEFQSLRDPLTGLFNRRSFQQRMAKRWQHKEHRHHGEERDALILLDIDFFKQINDQHGHAAGDEILIEVAKRLTQSLRQHDQAIRWGGEEFLLYLHRIRPKDLTTLVERTLYLLAEKPFTVNGQPIVVTATAGFITLPFDDIPEEQLNWEKALQLADLALYAGKSKGRNQACGVTGLHVPLTDIMASFDVEKNQPLTLQQLKCTEVAGPSVNRA</sequence>
<dbReference type="RefSeq" id="WP_330127301.1">
    <property type="nucleotide sequence ID" value="NZ_JAUHLI010000001.1"/>
</dbReference>
<evidence type="ECO:0000259" key="5">
    <source>
        <dbReference type="PROSITE" id="PS50887"/>
    </source>
</evidence>
<dbReference type="InterPro" id="IPR019734">
    <property type="entry name" value="TPR_rpt"/>
</dbReference>
<evidence type="ECO:0000256" key="3">
    <source>
        <dbReference type="SAM" id="Coils"/>
    </source>
</evidence>
<dbReference type="InterPro" id="IPR029787">
    <property type="entry name" value="Nucleotide_cyclase"/>
</dbReference>
<dbReference type="EMBL" id="JAUHLI010000001">
    <property type="protein sequence ID" value="MEE2000151.1"/>
    <property type="molecule type" value="Genomic_DNA"/>
</dbReference>
<keyword evidence="3" id="KW-0175">Coiled coil</keyword>
<name>A0ABU7J0X5_9GAMM</name>
<dbReference type="PANTHER" id="PTHR45138">
    <property type="entry name" value="REGULATORY COMPONENTS OF SENSORY TRANSDUCTION SYSTEM"/>
    <property type="match status" value="1"/>
</dbReference>
<dbReference type="SUPFAM" id="SSF48452">
    <property type="entry name" value="TPR-like"/>
    <property type="match status" value="2"/>
</dbReference>
<reference evidence="6 7" key="1">
    <citation type="submission" date="2023-07" db="EMBL/GenBank/DDBJ databases">
        <title>Alkalimonas sp., MEB108 novel, alkaliphilic bacterium isolated from Lonar Lake, India.</title>
        <authorList>
            <person name="Joshi A."/>
            <person name="Thite S."/>
        </authorList>
    </citation>
    <scope>NUCLEOTIDE SEQUENCE [LARGE SCALE GENOMIC DNA]</scope>
    <source>
        <strain evidence="6 7">MEB108</strain>
    </source>
</reference>
<comment type="catalytic activity">
    <reaction evidence="2">
        <text>2 GTP = 3',3'-c-di-GMP + 2 diphosphate</text>
        <dbReference type="Rhea" id="RHEA:24898"/>
        <dbReference type="ChEBI" id="CHEBI:33019"/>
        <dbReference type="ChEBI" id="CHEBI:37565"/>
        <dbReference type="ChEBI" id="CHEBI:58805"/>
        <dbReference type="EC" id="2.7.7.65"/>
    </reaction>
</comment>
<dbReference type="Proteomes" id="UP001336314">
    <property type="component" value="Unassembled WGS sequence"/>
</dbReference>
<dbReference type="GO" id="GO:0052621">
    <property type="term" value="F:diguanylate cyclase activity"/>
    <property type="evidence" value="ECO:0007669"/>
    <property type="project" value="UniProtKB-EC"/>
</dbReference>
<dbReference type="Gene3D" id="1.25.40.10">
    <property type="entry name" value="Tetratricopeptide repeat domain"/>
    <property type="match status" value="2"/>
</dbReference>
<evidence type="ECO:0000313" key="6">
    <source>
        <dbReference type="EMBL" id="MEE2000151.1"/>
    </source>
</evidence>
<feature type="domain" description="GGDEF" evidence="5">
    <location>
        <begin position="516"/>
        <end position="654"/>
    </location>
</feature>
<dbReference type="SUPFAM" id="SSF55073">
    <property type="entry name" value="Nucleotide cyclase"/>
    <property type="match status" value="1"/>
</dbReference>
<dbReference type="NCBIfam" id="TIGR00254">
    <property type="entry name" value="GGDEF"/>
    <property type="match status" value="1"/>
</dbReference>
<evidence type="ECO:0000256" key="1">
    <source>
        <dbReference type="ARBA" id="ARBA00012528"/>
    </source>
</evidence>
<dbReference type="InterPro" id="IPR000160">
    <property type="entry name" value="GGDEF_dom"/>
</dbReference>
<accession>A0ABU7J0X5</accession>
<comment type="caution">
    <text evidence="6">The sequence shown here is derived from an EMBL/GenBank/DDBJ whole genome shotgun (WGS) entry which is preliminary data.</text>
</comment>
<keyword evidence="6" id="KW-0808">Transferase</keyword>
<keyword evidence="4" id="KW-1133">Transmembrane helix</keyword>
<feature type="coiled-coil region" evidence="3">
    <location>
        <begin position="202"/>
        <end position="229"/>
    </location>
</feature>
<proteinExistence type="predicted"/>
<dbReference type="InterPro" id="IPR050469">
    <property type="entry name" value="Diguanylate_Cyclase"/>
</dbReference>
<dbReference type="PANTHER" id="PTHR45138:SF9">
    <property type="entry name" value="DIGUANYLATE CYCLASE DGCM-RELATED"/>
    <property type="match status" value="1"/>
</dbReference>